<sequence length="81" mass="8840">MHTLVNKLPKALQPDALNLATINQTLPPVLMLLLTIACSYTLAQITWAFFPDDDQQAAAPHNLASSQQNAQKAPDFSHISD</sequence>
<feature type="non-terminal residue" evidence="3">
    <location>
        <position position="81"/>
    </location>
</feature>
<keyword evidence="2" id="KW-1133">Transmembrane helix</keyword>
<reference evidence="3" key="1">
    <citation type="submission" date="2018-06" db="EMBL/GenBank/DDBJ databases">
        <authorList>
            <person name="Zhirakovskaya E."/>
        </authorList>
    </citation>
    <scope>NUCLEOTIDE SEQUENCE</scope>
</reference>
<accession>A0A3B0XB74</accession>
<keyword evidence="2" id="KW-0812">Transmembrane</keyword>
<dbReference type="AlphaFoldDB" id="A0A3B0XB74"/>
<dbReference type="EMBL" id="UOFG01000242">
    <property type="protein sequence ID" value="VAW65001.1"/>
    <property type="molecule type" value="Genomic_DNA"/>
</dbReference>
<evidence type="ECO:0000313" key="3">
    <source>
        <dbReference type="EMBL" id="VAW65001.1"/>
    </source>
</evidence>
<evidence type="ECO:0000256" key="1">
    <source>
        <dbReference type="SAM" id="MobiDB-lite"/>
    </source>
</evidence>
<proteinExistence type="predicted"/>
<evidence type="ECO:0000256" key="2">
    <source>
        <dbReference type="SAM" id="Phobius"/>
    </source>
</evidence>
<keyword evidence="2" id="KW-0472">Membrane</keyword>
<gene>
    <name evidence="3" type="ORF">MNBD_GAMMA11-151</name>
</gene>
<organism evidence="3">
    <name type="scientific">hydrothermal vent metagenome</name>
    <dbReference type="NCBI Taxonomy" id="652676"/>
    <lineage>
        <taxon>unclassified sequences</taxon>
        <taxon>metagenomes</taxon>
        <taxon>ecological metagenomes</taxon>
    </lineage>
</organism>
<feature type="region of interest" description="Disordered" evidence="1">
    <location>
        <begin position="58"/>
        <end position="81"/>
    </location>
</feature>
<feature type="transmembrane region" description="Helical" evidence="2">
    <location>
        <begin position="29"/>
        <end position="50"/>
    </location>
</feature>
<protein>
    <submittedName>
        <fullName evidence="3">Uncharacterized protein</fullName>
    </submittedName>
</protein>
<name>A0A3B0XB74_9ZZZZ</name>